<proteinExistence type="predicted"/>
<dbReference type="RefSeq" id="WP_183727743.1">
    <property type="nucleotide sequence ID" value="NZ_JACHBW010000016.1"/>
</dbReference>
<sequence length="53" mass="5895">MRSYRCFYLMKGDEPSPLTPFVQVKADDAVSAAQLAMRVTGCARVTEVERIEG</sequence>
<dbReference type="Proteomes" id="UP000571554">
    <property type="component" value="Unassembled WGS sequence"/>
</dbReference>
<dbReference type="AlphaFoldDB" id="A0A7W9U3C5"/>
<gene>
    <name evidence="1" type="ORF">F4827_005051</name>
</gene>
<name>A0A7W9U3C5_9BURK</name>
<protein>
    <submittedName>
        <fullName evidence="1">Uncharacterized protein</fullName>
    </submittedName>
</protein>
<accession>A0A7W9U3C5</accession>
<reference evidence="1 2" key="1">
    <citation type="submission" date="2020-08" db="EMBL/GenBank/DDBJ databases">
        <title>Above-ground endophytic microbial communities from plants in different locations in the United States.</title>
        <authorList>
            <person name="Frank C."/>
        </authorList>
    </citation>
    <scope>NUCLEOTIDE SEQUENCE [LARGE SCALE GENOMIC DNA]</scope>
    <source>
        <strain evidence="1 2">WP4_2_2</strain>
    </source>
</reference>
<keyword evidence="2" id="KW-1185">Reference proteome</keyword>
<evidence type="ECO:0000313" key="2">
    <source>
        <dbReference type="Proteomes" id="UP000571554"/>
    </source>
</evidence>
<dbReference type="EMBL" id="JACHBW010000016">
    <property type="protein sequence ID" value="MBB6105185.1"/>
    <property type="molecule type" value="Genomic_DNA"/>
</dbReference>
<evidence type="ECO:0000313" key="1">
    <source>
        <dbReference type="EMBL" id="MBB6105185.1"/>
    </source>
</evidence>
<organism evidence="1 2">
    <name type="scientific">Paraburkholderia bannensis</name>
    <dbReference type="NCBI Taxonomy" id="765414"/>
    <lineage>
        <taxon>Bacteria</taxon>
        <taxon>Pseudomonadati</taxon>
        <taxon>Pseudomonadota</taxon>
        <taxon>Betaproteobacteria</taxon>
        <taxon>Burkholderiales</taxon>
        <taxon>Burkholderiaceae</taxon>
        <taxon>Paraburkholderia</taxon>
    </lineage>
</organism>
<comment type="caution">
    <text evidence="1">The sequence shown here is derived from an EMBL/GenBank/DDBJ whole genome shotgun (WGS) entry which is preliminary data.</text>
</comment>